<dbReference type="PROSITE" id="PS50106">
    <property type="entry name" value="PDZ"/>
    <property type="match status" value="2"/>
</dbReference>
<reference evidence="2" key="1">
    <citation type="journal article" date="2011" name="PLoS Biol.">
        <title>Gene gain and loss during evolution of obligate parasitism in the white rust pathogen of Arabidopsis thaliana.</title>
        <authorList>
            <person name="Kemen E."/>
            <person name="Gardiner A."/>
            <person name="Schultz-Larsen T."/>
            <person name="Kemen A.C."/>
            <person name="Balmuth A.L."/>
            <person name="Robert-Seilaniantz A."/>
            <person name="Bailey K."/>
            <person name="Holub E."/>
            <person name="Studholme D.J."/>
            <person name="Maclean D."/>
            <person name="Jones J.D."/>
        </authorList>
    </citation>
    <scope>NUCLEOTIDE SEQUENCE</scope>
</reference>
<dbReference type="HOGENOM" id="CLU_017561_0_0_1"/>
<proteinExistence type="predicted"/>
<protein>
    <submittedName>
        <fullName evidence="2">AlNc14C123G6731 protein</fullName>
    </submittedName>
</protein>
<sequence length="502" mass="56593">MKESILNRFSRNGCIFHVWNGEALGFTVGFECTEYNQRQRVVIRAVEWRHSNLRVGDVLVAIGDSPVPSELSHPSQIYSLIYEVQPPVILRFHSSSRNVVYQQRAVLMNQLRLGIVLSDHLYNDRCIPIVTCVHDIHQYGHNAVHLGDVLVKVCGAHAVTMTLETIKQTVHDSSRPIVLCFARMRRTISSSISQYKNRRSLYTSSRRSLVDVPSRSISYSDQESYSTHLDKVEYTSIIDEKEFPKNPDGNGDVIICWEYGKLGISLKANMTGDFPIVHRLTGKGSARGIDQLQYGDELFAINEKSVAGISVRILWRELLNMAKPVVLRFKKKEGNIRAGWEDKMYNQKRRHCALIHSDDWCSQGGISSSSLDDTTTDSGISSALIATECDNFEDESVCEDVAKVIVHRIKVTKHLVSYEITWNDGPLGLRLRNLDHPPQSRIILVEKILQQSITAQLGCVKVGDKLTSINGIRIEQNALMIEKLGTISKIPKPVILGFVREV</sequence>
<evidence type="ECO:0000259" key="1">
    <source>
        <dbReference type="PROSITE" id="PS50106"/>
    </source>
</evidence>
<evidence type="ECO:0000313" key="2">
    <source>
        <dbReference type="EMBL" id="CCA21455.1"/>
    </source>
</evidence>
<feature type="domain" description="PDZ" evidence="1">
    <location>
        <begin position="415"/>
        <end position="502"/>
    </location>
</feature>
<dbReference type="InterPro" id="IPR001478">
    <property type="entry name" value="PDZ"/>
</dbReference>
<accession>F0WJK6</accession>
<dbReference type="Gene3D" id="2.30.42.10">
    <property type="match status" value="2"/>
</dbReference>
<dbReference type="InterPro" id="IPR036034">
    <property type="entry name" value="PDZ_sf"/>
</dbReference>
<dbReference type="EMBL" id="FR824168">
    <property type="protein sequence ID" value="CCA21455.1"/>
    <property type="molecule type" value="Genomic_DNA"/>
</dbReference>
<reference evidence="2" key="2">
    <citation type="submission" date="2011-02" db="EMBL/GenBank/DDBJ databases">
        <authorList>
            <person name="MacLean D."/>
        </authorList>
    </citation>
    <scope>NUCLEOTIDE SEQUENCE</scope>
</reference>
<dbReference type="SMART" id="SM00228">
    <property type="entry name" value="PDZ"/>
    <property type="match status" value="3"/>
</dbReference>
<dbReference type="SUPFAM" id="SSF50156">
    <property type="entry name" value="PDZ domain-like"/>
    <property type="match status" value="2"/>
</dbReference>
<dbReference type="AlphaFoldDB" id="F0WJK6"/>
<gene>
    <name evidence="2" type="primary">AlNc14C123G6731</name>
    <name evidence="2" type="ORF">ALNC14_075980</name>
</gene>
<organism evidence="2">
    <name type="scientific">Albugo laibachii Nc14</name>
    <dbReference type="NCBI Taxonomy" id="890382"/>
    <lineage>
        <taxon>Eukaryota</taxon>
        <taxon>Sar</taxon>
        <taxon>Stramenopiles</taxon>
        <taxon>Oomycota</taxon>
        <taxon>Peronosporomycetes</taxon>
        <taxon>Albuginales</taxon>
        <taxon>Albuginaceae</taxon>
        <taxon>Albugo</taxon>
    </lineage>
</organism>
<name>F0WJK6_9STRA</name>
<feature type="domain" description="PDZ" evidence="1">
    <location>
        <begin position="240"/>
        <end position="333"/>
    </location>
</feature>